<comment type="subcellular location">
    <subcellularLocation>
        <location evidence="1">Nucleus</location>
    </subcellularLocation>
</comment>
<keyword evidence="6" id="KW-0539">Nucleus</keyword>
<reference evidence="11" key="2">
    <citation type="submission" date="2015-01" db="EMBL/GenBank/DDBJ databases">
        <title>Evolutionary Origins and Diversification of the Mycorrhizal Mutualists.</title>
        <authorList>
            <consortium name="DOE Joint Genome Institute"/>
            <consortium name="Mycorrhizal Genomics Consortium"/>
            <person name="Kohler A."/>
            <person name="Kuo A."/>
            <person name="Nagy L.G."/>
            <person name="Floudas D."/>
            <person name="Copeland A."/>
            <person name="Barry K.W."/>
            <person name="Cichocki N."/>
            <person name="Veneault-Fourrey C."/>
            <person name="LaButti K."/>
            <person name="Lindquist E.A."/>
            <person name="Lipzen A."/>
            <person name="Lundell T."/>
            <person name="Morin E."/>
            <person name="Murat C."/>
            <person name="Riley R."/>
            <person name="Ohm R."/>
            <person name="Sun H."/>
            <person name="Tunlid A."/>
            <person name="Henrissat B."/>
            <person name="Grigoriev I.V."/>
            <person name="Hibbett D.S."/>
            <person name="Martin F."/>
        </authorList>
    </citation>
    <scope>NUCLEOTIDE SEQUENCE [LARGE SCALE GENOMIC DNA]</scope>
    <source>
        <strain evidence="11">Zn</strain>
    </source>
</reference>
<evidence type="ECO:0000313" key="11">
    <source>
        <dbReference type="Proteomes" id="UP000054321"/>
    </source>
</evidence>
<dbReference type="InParanoid" id="A0A0C3HA03"/>
<keyword evidence="2" id="KW-0479">Metal-binding</keyword>
<dbReference type="PROSITE" id="PS00028">
    <property type="entry name" value="ZINC_FINGER_C2H2_1"/>
    <property type="match status" value="2"/>
</dbReference>
<feature type="domain" description="C2H2-type" evidence="9">
    <location>
        <begin position="4"/>
        <end position="31"/>
    </location>
</feature>
<dbReference type="GO" id="GO:0008270">
    <property type="term" value="F:zinc ion binding"/>
    <property type="evidence" value="ECO:0007669"/>
    <property type="project" value="UniProtKB-KW"/>
</dbReference>
<accession>A0A0C3HA03</accession>
<evidence type="ECO:0000256" key="3">
    <source>
        <dbReference type="ARBA" id="ARBA00022737"/>
    </source>
</evidence>
<dbReference type="SUPFAM" id="SSF57667">
    <property type="entry name" value="beta-beta-alpha zinc fingers"/>
    <property type="match status" value="1"/>
</dbReference>
<dbReference type="OrthoDB" id="3945418at2759"/>
<dbReference type="InterPro" id="IPR013087">
    <property type="entry name" value="Znf_C2H2_type"/>
</dbReference>
<dbReference type="PANTHER" id="PTHR40626">
    <property type="entry name" value="MIP31509P"/>
    <property type="match status" value="1"/>
</dbReference>
<dbReference type="SMART" id="SM00355">
    <property type="entry name" value="ZnF_C2H2"/>
    <property type="match status" value="2"/>
</dbReference>
<evidence type="ECO:0000256" key="2">
    <source>
        <dbReference type="ARBA" id="ARBA00022723"/>
    </source>
</evidence>
<organism evidence="10 11">
    <name type="scientific">Oidiodendron maius (strain Zn)</name>
    <dbReference type="NCBI Taxonomy" id="913774"/>
    <lineage>
        <taxon>Eukaryota</taxon>
        <taxon>Fungi</taxon>
        <taxon>Dikarya</taxon>
        <taxon>Ascomycota</taxon>
        <taxon>Pezizomycotina</taxon>
        <taxon>Leotiomycetes</taxon>
        <taxon>Leotiomycetes incertae sedis</taxon>
        <taxon>Myxotrichaceae</taxon>
        <taxon>Oidiodendron</taxon>
    </lineage>
</organism>
<dbReference type="STRING" id="913774.A0A0C3HA03"/>
<feature type="region of interest" description="Disordered" evidence="8">
    <location>
        <begin position="214"/>
        <end position="236"/>
    </location>
</feature>
<dbReference type="GO" id="GO:0000785">
    <property type="term" value="C:chromatin"/>
    <property type="evidence" value="ECO:0007669"/>
    <property type="project" value="TreeGrafter"/>
</dbReference>
<dbReference type="PROSITE" id="PS50157">
    <property type="entry name" value="ZINC_FINGER_C2H2_2"/>
    <property type="match status" value="2"/>
</dbReference>
<dbReference type="EMBL" id="KN832879">
    <property type="protein sequence ID" value="KIM99166.1"/>
    <property type="molecule type" value="Genomic_DNA"/>
</dbReference>
<reference evidence="10 11" key="1">
    <citation type="submission" date="2014-04" db="EMBL/GenBank/DDBJ databases">
        <authorList>
            <consortium name="DOE Joint Genome Institute"/>
            <person name="Kuo A."/>
            <person name="Martino E."/>
            <person name="Perotto S."/>
            <person name="Kohler A."/>
            <person name="Nagy L.G."/>
            <person name="Floudas D."/>
            <person name="Copeland A."/>
            <person name="Barry K.W."/>
            <person name="Cichocki N."/>
            <person name="Veneault-Fourrey C."/>
            <person name="LaButti K."/>
            <person name="Lindquist E.A."/>
            <person name="Lipzen A."/>
            <person name="Lundell T."/>
            <person name="Morin E."/>
            <person name="Murat C."/>
            <person name="Sun H."/>
            <person name="Tunlid A."/>
            <person name="Henrissat B."/>
            <person name="Grigoriev I.V."/>
            <person name="Hibbett D.S."/>
            <person name="Martin F."/>
            <person name="Nordberg H.P."/>
            <person name="Cantor M.N."/>
            <person name="Hua S.X."/>
        </authorList>
    </citation>
    <scope>NUCLEOTIDE SEQUENCE [LARGE SCALE GENOMIC DNA]</scope>
    <source>
        <strain evidence="10 11">Zn</strain>
    </source>
</reference>
<protein>
    <recommendedName>
        <fullName evidence="9">C2H2-type domain-containing protein</fullName>
    </recommendedName>
</protein>
<dbReference type="Pfam" id="PF00096">
    <property type="entry name" value="zf-C2H2"/>
    <property type="match status" value="2"/>
</dbReference>
<evidence type="ECO:0000256" key="5">
    <source>
        <dbReference type="ARBA" id="ARBA00022833"/>
    </source>
</evidence>
<keyword evidence="11" id="KW-1185">Reference proteome</keyword>
<proteinExistence type="predicted"/>
<dbReference type="Gene3D" id="3.30.160.60">
    <property type="entry name" value="Classic Zinc Finger"/>
    <property type="match status" value="2"/>
</dbReference>
<keyword evidence="3" id="KW-0677">Repeat</keyword>
<dbReference type="Proteomes" id="UP000054321">
    <property type="component" value="Unassembled WGS sequence"/>
</dbReference>
<keyword evidence="4 7" id="KW-0863">Zinc-finger</keyword>
<feature type="region of interest" description="Disordered" evidence="8">
    <location>
        <begin position="50"/>
        <end position="70"/>
    </location>
</feature>
<dbReference type="HOGENOM" id="CLU_009001_1_0_1"/>
<evidence type="ECO:0000256" key="1">
    <source>
        <dbReference type="ARBA" id="ARBA00004123"/>
    </source>
</evidence>
<evidence type="ECO:0000256" key="6">
    <source>
        <dbReference type="ARBA" id="ARBA00023242"/>
    </source>
</evidence>
<dbReference type="PANTHER" id="PTHR40626:SF11">
    <property type="entry name" value="ZINC FINGER PROTEIN YPR022C"/>
    <property type="match status" value="1"/>
</dbReference>
<dbReference type="FunFam" id="3.30.160.60:FF:002343">
    <property type="entry name" value="Zinc finger protein 33A"/>
    <property type="match status" value="1"/>
</dbReference>
<name>A0A0C3HA03_OIDMZ</name>
<dbReference type="InterPro" id="IPR036236">
    <property type="entry name" value="Znf_C2H2_sf"/>
</dbReference>
<dbReference type="GO" id="GO:0000981">
    <property type="term" value="F:DNA-binding transcription factor activity, RNA polymerase II-specific"/>
    <property type="evidence" value="ECO:0007669"/>
    <property type="project" value="InterPro"/>
</dbReference>
<evidence type="ECO:0000313" key="10">
    <source>
        <dbReference type="EMBL" id="KIM99166.1"/>
    </source>
</evidence>
<feature type="domain" description="C2H2-type" evidence="9">
    <location>
        <begin position="32"/>
        <end position="59"/>
    </location>
</feature>
<dbReference type="GO" id="GO:0000978">
    <property type="term" value="F:RNA polymerase II cis-regulatory region sequence-specific DNA binding"/>
    <property type="evidence" value="ECO:0007669"/>
    <property type="project" value="InterPro"/>
</dbReference>
<sequence>MPMQGCTYCARQFTRSEHLFRHIRSHTKEKPFKCRACGKSYVREDTLRRHAKSHVTEQAKRRTGPHSSMDSWIDEEVASPTESIPVHSVSDNTSTVLVDSTVIAPVQTRRISSVTSASSNINSTNNVDTTGNMWDLNNLQFIDDSAWSFNSDFWMNAVGVEATSNHPLNGPLLSPGYPNEMYSSIRQDTSRSTRSPIILDLRSLWITKIHGSEETSLDLPPSSPVQTPSSGPEDATHIDEQYRRGLTNAFIYQLPQDVSVPSSEFLVSSVGALFLGSHSAAQLGSRLFERLNRAIVASWDHILERKNGETLAMVQASLIGQTFALLSGDPRYFAIFDAYHGSVISFARRKNFLETKPAIAQLEDVETSDLQTVWSKWAIKEELNRVSLGLQIHDAELTALQHNEPLLRHLASRKTQQSSTRVFSATTPSAWASAVRQEAAQHRSVIEDSIQPLDPFTAYLKLECLGVRIADYWHESYEHDADFTVPHKALLSWHEMYKQMQEKDRSDPLCLIALWHWTYMNLLVDFDQLERVIGRDGVEAADEAVGYIKKWISSPTSKRCVLHAFLLQKRVQCFYLNEVPALHVPRILFSAAIVWHCYIQYGPGNDVLSASTQFHTNFPEFLILGRESQAQLSYITNICWTNNEKSSIKAATLCEIGYLLQRMNQWGVARRFAAIVACLIGGGLEEI</sequence>
<evidence type="ECO:0000259" key="9">
    <source>
        <dbReference type="PROSITE" id="PS50157"/>
    </source>
</evidence>
<evidence type="ECO:0000256" key="7">
    <source>
        <dbReference type="PROSITE-ProRule" id="PRU00042"/>
    </source>
</evidence>
<feature type="compositionally biased region" description="Basic and acidic residues" evidence="8">
    <location>
        <begin position="50"/>
        <end position="60"/>
    </location>
</feature>
<evidence type="ECO:0000256" key="4">
    <source>
        <dbReference type="ARBA" id="ARBA00022771"/>
    </source>
</evidence>
<dbReference type="GO" id="GO:0005634">
    <property type="term" value="C:nucleus"/>
    <property type="evidence" value="ECO:0007669"/>
    <property type="project" value="UniProtKB-SubCell"/>
</dbReference>
<keyword evidence="5" id="KW-0862">Zinc</keyword>
<dbReference type="AlphaFoldDB" id="A0A0C3HA03"/>
<gene>
    <name evidence="10" type="ORF">OIDMADRAFT_146771</name>
</gene>
<dbReference type="InterPro" id="IPR051059">
    <property type="entry name" value="VerF-like"/>
</dbReference>
<evidence type="ECO:0000256" key="8">
    <source>
        <dbReference type="SAM" id="MobiDB-lite"/>
    </source>
</evidence>